<evidence type="ECO:0000256" key="1">
    <source>
        <dbReference type="SAM" id="Phobius"/>
    </source>
</evidence>
<organism evidence="2 3">
    <name type="scientific">Rhizophagus irregularis</name>
    <dbReference type="NCBI Taxonomy" id="588596"/>
    <lineage>
        <taxon>Eukaryota</taxon>
        <taxon>Fungi</taxon>
        <taxon>Fungi incertae sedis</taxon>
        <taxon>Mucoromycota</taxon>
        <taxon>Glomeromycotina</taxon>
        <taxon>Glomeromycetes</taxon>
        <taxon>Glomerales</taxon>
        <taxon>Glomeraceae</taxon>
        <taxon>Rhizophagus</taxon>
    </lineage>
</organism>
<name>A0A2I1HXC4_9GLOM</name>
<protein>
    <submittedName>
        <fullName evidence="2">Uncharacterized protein</fullName>
    </submittedName>
</protein>
<feature type="transmembrane region" description="Helical" evidence="1">
    <location>
        <begin position="26"/>
        <end position="46"/>
    </location>
</feature>
<reference evidence="2 3" key="1">
    <citation type="submission" date="2015-10" db="EMBL/GenBank/DDBJ databases">
        <title>Genome analyses suggest a sexual origin of heterokaryosis in a supposedly ancient asexual fungus.</title>
        <authorList>
            <person name="Ropars J."/>
            <person name="Sedzielewska K."/>
            <person name="Noel J."/>
            <person name="Charron P."/>
            <person name="Farinelli L."/>
            <person name="Marton T."/>
            <person name="Kruger M."/>
            <person name="Pelin A."/>
            <person name="Brachmann A."/>
            <person name="Corradi N."/>
        </authorList>
    </citation>
    <scope>NUCLEOTIDE SEQUENCE [LARGE SCALE GENOMIC DNA]</scope>
    <source>
        <strain evidence="2 3">A4</strain>
    </source>
</reference>
<keyword evidence="1" id="KW-0472">Membrane</keyword>
<dbReference type="AlphaFoldDB" id="A0A2I1HXC4"/>
<sequence length="59" mass="6850">MFRDENISILLADMCRPLSHCLRSRFNFVIIVLIDDLVSAVVIFVCQKLLLNRQPFPTD</sequence>
<dbReference type="EMBL" id="LLXI01010555">
    <property type="protein sequence ID" value="PKY63493.1"/>
    <property type="molecule type" value="Genomic_DNA"/>
</dbReference>
<dbReference type="Proteomes" id="UP000234323">
    <property type="component" value="Unassembled WGS sequence"/>
</dbReference>
<gene>
    <name evidence="2" type="ORF">RhiirA4_492630</name>
</gene>
<evidence type="ECO:0000313" key="3">
    <source>
        <dbReference type="Proteomes" id="UP000234323"/>
    </source>
</evidence>
<keyword evidence="3" id="KW-1185">Reference proteome</keyword>
<accession>A0A2I1HXC4</accession>
<proteinExistence type="predicted"/>
<comment type="caution">
    <text evidence="2">The sequence shown here is derived from an EMBL/GenBank/DDBJ whole genome shotgun (WGS) entry which is preliminary data.</text>
</comment>
<evidence type="ECO:0000313" key="2">
    <source>
        <dbReference type="EMBL" id="PKY63493.1"/>
    </source>
</evidence>
<keyword evidence="1" id="KW-1133">Transmembrane helix</keyword>
<keyword evidence="1" id="KW-0812">Transmembrane</keyword>